<sequence length="203" mass="21655">MLRSPMHMYFFFLYLLLHITSLPSKLLLGERVPNMASIYPMQLLLVIAGFILRLAFPLAASPTITTTSSQGEIKCDTCTPVVLPPPPPSPPVVIECPPPPAPPSYPPPLPPASPMCPACPPCSLCPPPCPGCPPPPCNVCHVPSTSGPPPPQFVGGGVYSPPNGAVPYFPPPSYHWAGCSRHLELKLFVPIVLLLLSATFSFF</sequence>
<comment type="caution">
    <text evidence="3">The sequence shown here is derived from an EMBL/GenBank/DDBJ whole genome shotgun (WGS) entry which is preliminary data.</text>
</comment>
<keyword evidence="1" id="KW-0812">Transmembrane</keyword>
<feature type="transmembrane region" description="Helical" evidence="1">
    <location>
        <begin position="39"/>
        <end position="60"/>
    </location>
</feature>
<feature type="signal peptide" evidence="2">
    <location>
        <begin position="1"/>
        <end position="21"/>
    </location>
</feature>
<evidence type="ECO:0008006" key="5">
    <source>
        <dbReference type="Google" id="ProtNLM"/>
    </source>
</evidence>
<keyword evidence="4" id="KW-1185">Reference proteome</keyword>
<reference evidence="3 4" key="1">
    <citation type="journal article" date="2019" name="Genome Biol. Evol.">
        <title>Insights into the evolution of the New World diploid cottons (Gossypium, subgenus Houzingenia) based on genome sequencing.</title>
        <authorList>
            <person name="Grover C.E."/>
            <person name="Arick M.A. 2nd"/>
            <person name="Thrash A."/>
            <person name="Conover J.L."/>
            <person name="Sanders W.S."/>
            <person name="Peterson D.G."/>
            <person name="Frelichowski J.E."/>
            <person name="Scheffler J.A."/>
            <person name="Scheffler B.E."/>
            <person name="Wendel J.F."/>
        </authorList>
    </citation>
    <scope>NUCLEOTIDE SEQUENCE [LARGE SCALE GENOMIC DNA]</scope>
    <source>
        <strain evidence="3">8</strain>
        <tissue evidence="3">Leaf</tissue>
    </source>
</reference>
<accession>A0A7J9EID8</accession>
<evidence type="ECO:0000256" key="1">
    <source>
        <dbReference type="SAM" id="Phobius"/>
    </source>
</evidence>
<feature type="chain" id="PRO_5029521945" description="Leucine-rich repeat extensin-like protein 3" evidence="2">
    <location>
        <begin position="22"/>
        <end position="203"/>
    </location>
</feature>
<dbReference type="AlphaFoldDB" id="A0A7J9EID8"/>
<keyword evidence="2" id="KW-0732">Signal</keyword>
<keyword evidence="1" id="KW-0472">Membrane</keyword>
<dbReference type="EMBL" id="JABEZW010000008">
    <property type="protein sequence ID" value="MBA0772631.1"/>
    <property type="molecule type" value="Genomic_DNA"/>
</dbReference>
<name>A0A7J9EID8_9ROSI</name>
<gene>
    <name evidence="3" type="ORF">Gotri_007975</name>
</gene>
<evidence type="ECO:0000256" key="2">
    <source>
        <dbReference type="SAM" id="SignalP"/>
    </source>
</evidence>
<organism evidence="3 4">
    <name type="scientific">Gossypium trilobum</name>
    <dbReference type="NCBI Taxonomy" id="34281"/>
    <lineage>
        <taxon>Eukaryota</taxon>
        <taxon>Viridiplantae</taxon>
        <taxon>Streptophyta</taxon>
        <taxon>Embryophyta</taxon>
        <taxon>Tracheophyta</taxon>
        <taxon>Spermatophyta</taxon>
        <taxon>Magnoliopsida</taxon>
        <taxon>eudicotyledons</taxon>
        <taxon>Gunneridae</taxon>
        <taxon>Pentapetalae</taxon>
        <taxon>rosids</taxon>
        <taxon>malvids</taxon>
        <taxon>Malvales</taxon>
        <taxon>Malvaceae</taxon>
        <taxon>Malvoideae</taxon>
        <taxon>Gossypium</taxon>
    </lineage>
</organism>
<protein>
    <recommendedName>
        <fullName evidence="5">Leucine-rich repeat extensin-like protein 3</fullName>
    </recommendedName>
</protein>
<evidence type="ECO:0000313" key="3">
    <source>
        <dbReference type="EMBL" id="MBA0772631.1"/>
    </source>
</evidence>
<evidence type="ECO:0000313" key="4">
    <source>
        <dbReference type="Proteomes" id="UP000593568"/>
    </source>
</evidence>
<keyword evidence="1" id="KW-1133">Transmembrane helix</keyword>
<proteinExistence type="predicted"/>
<dbReference type="Proteomes" id="UP000593568">
    <property type="component" value="Unassembled WGS sequence"/>
</dbReference>